<feature type="signal peptide" evidence="1">
    <location>
        <begin position="1"/>
        <end position="22"/>
    </location>
</feature>
<evidence type="ECO:0008006" key="4">
    <source>
        <dbReference type="Google" id="ProtNLM"/>
    </source>
</evidence>
<proteinExistence type="predicted"/>
<organism evidence="2 3">
    <name type="scientific">Polaribacter aestuariivivens</name>
    <dbReference type="NCBI Taxonomy" id="2304626"/>
    <lineage>
        <taxon>Bacteria</taxon>
        <taxon>Pseudomonadati</taxon>
        <taxon>Bacteroidota</taxon>
        <taxon>Flavobacteriia</taxon>
        <taxon>Flavobacteriales</taxon>
        <taxon>Flavobacteriaceae</taxon>
    </lineage>
</organism>
<feature type="chain" id="PRO_5024322146" description="DUF4350 domain-containing protein" evidence="1">
    <location>
        <begin position="23"/>
        <end position="305"/>
    </location>
</feature>
<protein>
    <recommendedName>
        <fullName evidence="4">DUF4350 domain-containing protein</fullName>
    </recommendedName>
</protein>
<dbReference type="SUPFAM" id="SSF52317">
    <property type="entry name" value="Class I glutamine amidotransferase-like"/>
    <property type="match status" value="1"/>
</dbReference>
<name>A0A5S3NA53_9FLAO</name>
<dbReference type="InterPro" id="IPR029062">
    <property type="entry name" value="Class_I_gatase-like"/>
</dbReference>
<sequence>MKKIVFQTLIFAALFILNVGFAQQRADDVVIPEIEKPRFKKNTGPIVYIDQSHQNFHQKSGRFKPFSELLTSDGYKVDSIINLKKLNTNDILVIANPIHSNNVRNWRRPIHSAFTEKEILYLKNWVEKGGKLLLIADHMPFAGASNSLANTFGFNFCDGFAYLNKESRNLPDIFSTSNKRLLDTDITDGTFGNKINAITTFTGSAFTIPEKAKGILQFKKDDYCLVPEIAWQFSDSTPNSDLENSYQGAILNFGKGKVAVFGEAAMFTAQTITNNSGTFRFGFHSSDAPNNIQFIRNVLYWLSKK</sequence>
<keyword evidence="3" id="KW-1185">Reference proteome</keyword>
<evidence type="ECO:0000256" key="1">
    <source>
        <dbReference type="SAM" id="SignalP"/>
    </source>
</evidence>
<dbReference type="RefSeq" id="WP_138534400.1">
    <property type="nucleotide sequence ID" value="NZ_VANR01000001.1"/>
</dbReference>
<reference evidence="2 3" key="1">
    <citation type="submission" date="2019-05" db="EMBL/GenBank/DDBJ databases">
        <title>Polaribacter aestuariivivens sp. nov., isolated from a tidal flat.</title>
        <authorList>
            <person name="Yoon J.-H."/>
        </authorList>
    </citation>
    <scope>NUCLEOTIDE SEQUENCE [LARGE SCALE GENOMIC DNA]</scope>
    <source>
        <strain evidence="2 3">DBTF-3</strain>
    </source>
</reference>
<gene>
    <name evidence="2" type="ORF">FDT66_01615</name>
</gene>
<dbReference type="Proteomes" id="UP000307140">
    <property type="component" value="Unassembled WGS sequence"/>
</dbReference>
<dbReference type="AlphaFoldDB" id="A0A5S3NA53"/>
<evidence type="ECO:0000313" key="3">
    <source>
        <dbReference type="Proteomes" id="UP000307140"/>
    </source>
</evidence>
<dbReference type="OrthoDB" id="6397329at2"/>
<dbReference type="EMBL" id="VANR01000001">
    <property type="protein sequence ID" value="TMM32188.1"/>
    <property type="molecule type" value="Genomic_DNA"/>
</dbReference>
<accession>A0A5S3NA53</accession>
<comment type="caution">
    <text evidence="2">The sequence shown here is derived from an EMBL/GenBank/DDBJ whole genome shotgun (WGS) entry which is preliminary data.</text>
</comment>
<keyword evidence="1" id="KW-0732">Signal</keyword>
<evidence type="ECO:0000313" key="2">
    <source>
        <dbReference type="EMBL" id="TMM32188.1"/>
    </source>
</evidence>